<dbReference type="STRING" id="543379.A0A232EMR9"/>
<evidence type="ECO:0000313" key="9">
    <source>
        <dbReference type="Proteomes" id="UP000215335"/>
    </source>
</evidence>
<evidence type="ECO:0000256" key="3">
    <source>
        <dbReference type="ARBA" id="ARBA00022801"/>
    </source>
</evidence>
<feature type="signal peptide" evidence="6">
    <location>
        <begin position="1"/>
        <end position="19"/>
    </location>
</feature>
<dbReference type="PROSITE" id="PS00941">
    <property type="entry name" value="CARBOXYLESTERASE_B_2"/>
    <property type="match status" value="1"/>
</dbReference>
<dbReference type="Pfam" id="PF00135">
    <property type="entry name" value="COesterase"/>
    <property type="match status" value="1"/>
</dbReference>
<comment type="similarity">
    <text evidence="1 6">Belongs to the type-B carboxylesterase/lipase family.</text>
</comment>
<dbReference type="EC" id="3.1.1.-" evidence="6"/>
<comment type="caution">
    <text evidence="8">The sequence shown here is derived from an EMBL/GenBank/DDBJ whole genome shotgun (WGS) entry which is preliminary data.</text>
</comment>
<dbReference type="PROSITE" id="PS00122">
    <property type="entry name" value="CARBOXYLESTERASE_B_1"/>
    <property type="match status" value="1"/>
</dbReference>
<dbReference type="InterPro" id="IPR019826">
    <property type="entry name" value="Carboxylesterase_B_AS"/>
</dbReference>
<evidence type="ECO:0000259" key="7">
    <source>
        <dbReference type="Pfam" id="PF00135"/>
    </source>
</evidence>
<dbReference type="OrthoDB" id="6846267at2759"/>
<accession>A0A232EMR9</accession>
<protein>
    <recommendedName>
        <fullName evidence="6">Carboxylic ester hydrolase</fullName>
        <ecNumber evidence="6">3.1.1.-</ecNumber>
    </recommendedName>
</protein>
<keyword evidence="3 6" id="KW-0378">Hydrolase</keyword>
<feature type="chain" id="PRO_5011828837" description="Carboxylic ester hydrolase" evidence="6">
    <location>
        <begin position="20"/>
        <end position="565"/>
    </location>
</feature>
<dbReference type="GO" id="GO:0052689">
    <property type="term" value="F:carboxylic ester hydrolase activity"/>
    <property type="evidence" value="ECO:0007669"/>
    <property type="project" value="UniProtKB-KW"/>
</dbReference>
<evidence type="ECO:0000256" key="5">
    <source>
        <dbReference type="ARBA" id="ARBA00023180"/>
    </source>
</evidence>
<dbReference type="Proteomes" id="UP000215335">
    <property type="component" value="Unassembled WGS sequence"/>
</dbReference>
<evidence type="ECO:0000256" key="4">
    <source>
        <dbReference type="ARBA" id="ARBA00023157"/>
    </source>
</evidence>
<sequence>MNINVYLISACVLWKAVLASATEKNYPLVATKLATIQGYHKTSYYGRQYEAFEGIPYALPPTGNRRFRPPQPITTPSKEVISATRDPPRCIQFDYQNKETLGQEDCLYLSIYTPNLEKESKLPVILWFHEGAFQRGSGSYTKAKYLMDRDVILVTMNYRLGVFGFMSTEDEVVSGNMGLKDQNLALKWVAENIRHFGGDPKNISLLGVSAGGSSVHYHYLSKMSKGLFVNGMSFSGTALSPWAYDPQPLITAKRLASIAGCTAESTLEMVECLRRKPERALTNATSEMLRQTTSRYFYYPFFMPVAERNVKDCFVNRPPEEILKSGDVYDAPWVTGIVSEEGGSTVSGLAFNQEALSFIDEKWETLTPYMLMYNKTQPLNRHSDIALTVRSRYIGENHELKSNDSITMWGLLDMKTHESFSIVAEKSARLQAAANKNPVYAYYYSYRAAQSHSELLSKTKFDFGVIHLDDILLILENDYVDPSTTSNDKQMLDKMLDFWYSTITTGNPDLGLEWPTVEAESEKFTYMHIAGPTNSSVTSSDNFGEKIFWRKLGAKLLGYIKRYKV</sequence>
<keyword evidence="9" id="KW-1185">Reference proteome</keyword>
<dbReference type="InterPro" id="IPR002018">
    <property type="entry name" value="CarbesteraseB"/>
</dbReference>
<name>A0A232EMR9_9HYME</name>
<keyword evidence="4" id="KW-1015">Disulfide bond</keyword>
<evidence type="ECO:0000313" key="8">
    <source>
        <dbReference type="EMBL" id="OXU19653.1"/>
    </source>
</evidence>
<evidence type="ECO:0000256" key="6">
    <source>
        <dbReference type="RuleBase" id="RU361235"/>
    </source>
</evidence>
<dbReference type="SUPFAM" id="SSF53474">
    <property type="entry name" value="alpha/beta-Hydrolases"/>
    <property type="match status" value="1"/>
</dbReference>
<dbReference type="AlphaFoldDB" id="A0A232EMR9"/>
<keyword evidence="5" id="KW-0325">Glycoprotein</keyword>
<evidence type="ECO:0000256" key="1">
    <source>
        <dbReference type="ARBA" id="ARBA00005964"/>
    </source>
</evidence>
<dbReference type="EMBL" id="NNAY01003303">
    <property type="protein sequence ID" value="OXU19653.1"/>
    <property type="molecule type" value="Genomic_DNA"/>
</dbReference>
<organism evidence="8 9">
    <name type="scientific">Trichomalopsis sarcophagae</name>
    <dbReference type="NCBI Taxonomy" id="543379"/>
    <lineage>
        <taxon>Eukaryota</taxon>
        <taxon>Metazoa</taxon>
        <taxon>Ecdysozoa</taxon>
        <taxon>Arthropoda</taxon>
        <taxon>Hexapoda</taxon>
        <taxon>Insecta</taxon>
        <taxon>Pterygota</taxon>
        <taxon>Neoptera</taxon>
        <taxon>Endopterygota</taxon>
        <taxon>Hymenoptera</taxon>
        <taxon>Apocrita</taxon>
        <taxon>Proctotrupomorpha</taxon>
        <taxon>Chalcidoidea</taxon>
        <taxon>Pteromalidae</taxon>
        <taxon>Pteromalinae</taxon>
        <taxon>Trichomalopsis</taxon>
    </lineage>
</organism>
<keyword evidence="2" id="KW-0719">Serine esterase</keyword>
<proteinExistence type="inferred from homology"/>
<gene>
    <name evidence="8" type="ORF">TSAR_000471</name>
</gene>
<reference evidence="8 9" key="1">
    <citation type="journal article" date="2017" name="Curr. Biol.">
        <title>The Evolution of Venom by Co-option of Single-Copy Genes.</title>
        <authorList>
            <person name="Martinson E.O."/>
            <person name="Mrinalini"/>
            <person name="Kelkar Y.D."/>
            <person name="Chang C.H."/>
            <person name="Werren J.H."/>
        </authorList>
    </citation>
    <scope>NUCLEOTIDE SEQUENCE [LARGE SCALE GENOMIC DNA]</scope>
    <source>
        <strain evidence="8 9">Alberta</strain>
        <tissue evidence="8">Whole body</tissue>
    </source>
</reference>
<dbReference type="PANTHER" id="PTHR43142:SF1">
    <property type="entry name" value="CARBOXYLIC ESTER HYDROLASE"/>
    <property type="match status" value="1"/>
</dbReference>
<dbReference type="InterPro" id="IPR019819">
    <property type="entry name" value="Carboxylesterase_B_CS"/>
</dbReference>
<dbReference type="PANTHER" id="PTHR43142">
    <property type="entry name" value="CARBOXYLIC ESTER HYDROLASE"/>
    <property type="match status" value="1"/>
</dbReference>
<dbReference type="InterPro" id="IPR029058">
    <property type="entry name" value="AB_hydrolase_fold"/>
</dbReference>
<dbReference type="Gene3D" id="3.40.50.1820">
    <property type="entry name" value="alpha/beta hydrolase"/>
    <property type="match status" value="1"/>
</dbReference>
<evidence type="ECO:0000256" key="2">
    <source>
        <dbReference type="ARBA" id="ARBA00022487"/>
    </source>
</evidence>
<keyword evidence="6" id="KW-0732">Signal</keyword>
<feature type="domain" description="Carboxylesterase type B" evidence="7">
    <location>
        <begin position="27"/>
        <end position="534"/>
    </location>
</feature>